<proteinExistence type="predicted"/>
<dbReference type="Proteomes" id="UP000232188">
    <property type="component" value="Unassembled WGS sequence"/>
</dbReference>
<name>A0A2M9YN25_9LEPT</name>
<dbReference type="Proteomes" id="UP000232149">
    <property type="component" value="Unassembled WGS sequence"/>
</dbReference>
<protein>
    <submittedName>
        <fullName evidence="2">Uncharacterized protein</fullName>
    </submittedName>
</protein>
<comment type="caution">
    <text evidence="2">The sequence shown here is derived from an EMBL/GenBank/DDBJ whole genome shotgun (WGS) entry which is preliminary data.</text>
</comment>
<evidence type="ECO:0000313" key="2">
    <source>
        <dbReference type="EMBL" id="PJZ52932.1"/>
    </source>
</evidence>
<keyword evidence="1" id="KW-0812">Transmembrane</keyword>
<sequence>MTSFFVDSWNEIEELRNSTRKEWNQNRGKGKKFPLGKEEVLSILVIKMIQKKIQLSWKNVSLFSFCLIGISWLGFSLWNYLNNTKDDPWKRSADSPARVIAEKQGKMILFLIEPKDCFDCKEIRIILEDLPELKNRFIFDSIGEKEDPSRFEAISLDDRYSDELEALSQGAGIWGLKNVSDEILFLKKGVPGIKEGTILLELAQKNQFRSKEESSESRSRP</sequence>
<dbReference type="EMBL" id="NPDU01000034">
    <property type="protein sequence ID" value="PJZ61371.1"/>
    <property type="molecule type" value="Genomic_DNA"/>
</dbReference>
<reference evidence="4 5" key="1">
    <citation type="submission" date="2017-07" db="EMBL/GenBank/DDBJ databases">
        <title>Leptospira spp. isolated from tropical soils.</title>
        <authorList>
            <person name="Thibeaux R."/>
            <person name="Iraola G."/>
            <person name="Ferres I."/>
            <person name="Bierque E."/>
            <person name="Girault D."/>
            <person name="Soupe-Gilbert M.-E."/>
            <person name="Picardeau M."/>
            <person name="Goarant C."/>
        </authorList>
    </citation>
    <scope>NUCLEOTIDE SEQUENCE [LARGE SCALE GENOMIC DNA]</scope>
    <source>
        <strain evidence="2 5">FH2-B-C1</strain>
        <strain evidence="3 4">FH2-B-D1</strain>
    </source>
</reference>
<evidence type="ECO:0000313" key="4">
    <source>
        <dbReference type="Proteomes" id="UP000232149"/>
    </source>
</evidence>
<gene>
    <name evidence="3" type="ORF">CH376_13810</name>
    <name evidence="2" type="ORF">CH380_12790</name>
</gene>
<accession>A0A2M9YN25</accession>
<keyword evidence="4" id="KW-1185">Reference proteome</keyword>
<keyword evidence="1" id="KW-0472">Membrane</keyword>
<evidence type="ECO:0000313" key="3">
    <source>
        <dbReference type="EMBL" id="PJZ61371.1"/>
    </source>
</evidence>
<feature type="transmembrane region" description="Helical" evidence="1">
    <location>
        <begin position="60"/>
        <end position="81"/>
    </location>
</feature>
<dbReference type="EMBL" id="NPDV01000010">
    <property type="protein sequence ID" value="PJZ52932.1"/>
    <property type="molecule type" value="Genomic_DNA"/>
</dbReference>
<evidence type="ECO:0000256" key="1">
    <source>
        <dbReference type="SAM" id="Phobius"/>
    </source>
</evidence>
<organism evidence="2 5">
    <name type="scientific">Leptospira adleri</name>
    <dbReference type="NCBI Taxonomy" id="2023186"/>
    <lineage>
        <taxon>Bacteria</taxon>
        <taxon>Pseudomonadati</taxon>
        <taxon>Spirochaetota</taxon>
        <taxon>Spirochaetia</taxon>
        <taxon>Leptospirales</taxon>
        <taxon>Leptospiraceae</taxon>
        <taxon>Leptospira</taxon>
    </lineage>
</organism>
<keyword evidence="1" id="KW-1133">Transmembrane helix</keyword>
<evidence type="ECO:0000313" key="5">
    <source>
        <dbReference type="Proteomes" id="UP000232188"/>
    </source>
</evidence>
<dbReference type="AlphaFoldDB" id="A0A2M9YN25"/>